<keyword evidence="3" id="KW-1185">Reference proteome</keyword>
<name>A0AAD4USW2_PRUDU</name>
<sequence length="110" mass="12709">MDVKTAFMNGELEEENFMRQPEGFAKEGNEHMVCKLGKAIYGLKQKVSLAKGDLKKEHCPKNEEEEDEMRNKPYDSLVGSIIYAQLCTRPDLALCINKMRKFQSNPRMQH</sequence>
<dbReference type="EMBL" id="JAJFAZ020000036">
    <property type="protein sequence ID" value="KAI5311322.1"/>
    <property type="molecule type" value="Genomic_DNA"/>
</dbReference>
<dbReference type="AlphaFoldDB" id="A0AAD4USW2"/>
<evidence type="ECO:0000313" key="2">
    <source>
        <dbReference type="EMBL" id="KAI5311322.1"/>
    </source>
</evidence>
<dbReference type="Pfam" id="PF07727">
    <property type="entry name" value="RVT_2"/>
    <property type="match status" value="1"/>
</dbReference>
<organism evidence="2 3">
    <name type="scientific">Prunus dulcis</name>
    <name type="common">Almond</name>
    <name type="synonym">Amygdalus dulcis</name>
    <dbReference type="NCBI Taxonomy" id="3755"/>
    <lineage>
        <taxon>Eukaryota</taxon>
        <taxon>Viridiplantae</taxon>
        <taxon>Streptophyta</taxon>
        <taxon>Embryophyta</taxon>
        <taxon>Tracheophyta</taxon>
        <taxon>Spermatophyta</taxon>
        <taxon>Magnoliopsida</taxon>
        <taxon>eudicotyledons</taxon>
        <taxon>Gunneridae</taxon>
        <taxon>Pentapetalae</taxon>
        <taxon>rosids</taxon>
        <taxon>fabids</taxon>
        <taxon>Rosales</taxon>
        <taxon>Rosaceae</taxon>
        <taxon>Amygdaloideae</taxon>
        <taxon>Amygdaleae</taxon>
        <taxon>Prunus</taxon>
    </lineage>
</organism>
<dbReference type="InterPro" id="IPR013103">
    <property type="entry name" value="RVT_2"/>
</dbReference>
<proteinExistence type="predicted"/>
<gene>
    <name evidence="2" type="ORF">L3X38_000280</name>
</gene>
<comment type="caution">
    <text evidence="2">The sequence shown here is derived from an EMBL/GenBank/DDBJ whole genome shotgun (WGS) entry which is preliminary data.</text>
</comment>
<dbReference type="Proteomes" id="UP001054821">
    <property type="component" value="Unassembled WGS sequence"/>
</dbReference>
<reference evidence="2 3" key="1">
    <citation type="journal article" date="2022" name="G3 (Bethesda)">
        <title>Whole-genome sequence and methylome profiling of the almond [Prunus dulcis (Mill.) D.A. Webb] cultivar 'Nonpareil'.</title>
        <authorList>
            <person name="D'Amico-Willman K.M."/>
            <person name="Ouma W.Z."/>
            <person name="Meulia T."/>
            <person name="Sideli G.M."/>
            <person name="Gradziel T.M."/>
            <person name="Fresnedo-Ramirez J."/>
        </authorList>
    </citation>
    <scope>NUCLEOTIDE SEQUENCE [LARGE SCALE GENOMIC DNA]</scope>
    <source>
        <strain evidence="2">Clone GOH B32 T37-40</strain>
    </source>
</reference>
<evidence type="ECO:0000259" key="1">
    <source>
        <dbReference type="Pfam" id="PF07727"/>
    </source>
</evidence>
<protein>
    <recommendedName>
        <fullName evidence="1">Reverse transcriptase Ty1/copia-type domain-containing protein</fullName>
    </recommendedName>
</protein>
<evidence type="ECO:0000313" key="3">
    <source>
        <dbReference type="Proteomes" id="UP001054821"/>
    </source>
</evidence>
<accession>A0AAD4USW2</accession>
<feature type="domain" description="Reverse transcriptase Ty1/copia-type" evidence="1">
    <location>
        <begin position="1"/>
        <end position="47"/>
    </location>
</feature>